<dbReference type="InterPro" id="IPR036388">
    <property type="entry name" value="WH-like_DNA-bd_sf"/>
</dbReference>
<reference evidence="7" key="1">
    <citation type="submission" date="2021-04" db="EMBL/GenBank/DDBJ databases">
        <title>Genome based classification of Actinospica acidithermotolerans sp. nov., an actinobacterium isolated from an Indonesian hot spring.</title>
        <authorList>
            <person name="Kusuma A.B."/>
            <person name="Putra K.E."/>
            <person name="Nafisah S."/>
            <person name="Loh J."/>
            <person name="Nouioui I."/>
            <person name="Goodfellow M."/>
        </authorList>
    </citation>
    <scope>NUCLEOTIDE SEQUENCE</scope>
    <source>
        <strain evidence="7">MGRD01-02</strain>
    </source>
</reference>
<keyword evidence="8" id="KW-1185">Reference proteome</keyword>
<evidence type="ECO:0000256" key="5">
    <source>
        <dbReference type="SAM" id="Phobius"/>
    </source>
</evidence>
<name>A0A941EEH2_9ACTN</name>
<proteinExistence type="inferred from homology"/>
<dbReference type="InterPro" id="IPR000847">
    <property type="entry name" value="LysR_HTH_N"/>
</dbReference>
<dbReference type="EMBL" id="JAGSOH010000104">
    <property type="protein sequence ID" value="MBR7829892.1"/>
    <property type="molecule type" value="Genomic_DNA"/>
</dbReference>
<keyword evidence="5" id="KW-0812">Transmembrane</keyword>
<dbReference type="InterPro" id="IPR005119">
    <property type="entry name" value="LysR_subst-bd"/>
</dbReference>
<protein>
    <submittedName>
        <fullName evidence="7">LysR family transcriptional regulator</fullName>
    </submittedName>
</protein>
<dbReference type="CDD" id="cd08417">
    <property type="entry name" value="PBP2_Nitroaromatics_like"/>
    <property type="match status" value="1"/>
</dbReference>
<comment type="similarity">
    <text evidence="1">Belongs to the LysR transcriptional regulatory family.</text>
</comment>
<dbReference type="InterPro" id="IPR036390">
    <property type="entry name" value="WH_DNA-bd_sf"/>
</dbReference>
<dbReference type="Pfam" id="PF03466">
    <property type="entry name" value="LysR_substrate"/>
    <property type="match status" value="1"/>
</dbReference>
<dbReference type="PANTHER" id="PTHR30118">
    <property type="entry name" value="HTH-TYPE TRANSCRIPTIONAL REGULATOR LEUO-RELATED"/>
    <property type="match status" value="1"/>
</dbReference>
<evidence type="ECO:0000259" key="6">
    <source>
        <dbReference type="PROSITE" id="PS50931"/>
    </source>
</evidence>
<keyword evidence="2" id="KW-0805">Transcription regulation</keyword>
<dbReference type="Gene3D" id="3.40.190.10">
    <property type="entry name" value="Periplasmic binding protein-like II"/>
    <property type="match status" value="2"/>
</dbReference>
<keyword evidence="3" id="KW-0238">DNA-binding</keyword>
<dbReference type="GO" id="GO:0003677">
    <property type="term" value="F:DNA binding"/>
    <property type="evidence" value="ECO:0007669"/>
    <property type="project" value="UniProtKB-KW"/>
</dbReference>
<dbReference type="SUPFAM" id="SSF46785">
    <property type="entry name" value="Winged helix' DNA-binding domain"/>
    <property type="match status" value="1"/>
</dbReference>
<dbReference type="AlphaFoldDB" id="A0A941EEH2"/>
<dbReference type="RefSeq" id="WP_212521025.1">
    <property type="nucleotide sequence ID" value="NZ_JAGSOH010000104.1"/>
</dbReference>
<dbReference type="Proteomes" id="UP000676325">
    <property type="component" value="Unassembled WGS sequence"/>
</dbReference>
<keyword evidence="5" id="KW-0472">Membrane</keyword>
<accession>A0A941EEH2</accession>
<sequence>MADVGGIDLNLLVALGALLEDRNLTRAGARIGLSQPAMSAALARLRRHFGDDLLERDGRGYRLTALGAQLLPTVQEALRQMEATMDRSPEFEPERSDREFSIAASDYTISILADPLLRRVKQMAPGIRLELHPIPNDMSFSAHGIVKHDVVVGPIGYEFPGRRLELFRDRFVCLVDPANPRLRDGKLTLEDIAALPHVQPTFGHEQPTPADKLLDSLGVSRHVQVTVVGWLTVPFVVAGTGLVAIVPERLARRVAETVRLEVVEPPFGQVDLIETAHWHPSRGADPAVRWLLRTLQETAAEL</sequence>
<evidence type="ECO:0000313" key="7">
    <source>
        <dbReference type="EMBL" id="MBR7829892.1"/>
    </source>
</evidence>
<evidence type="ECO:0000256" key="1">
    <source>
        <dbReference type="ARBA" id="ARBA00009437"/>
    </source>
</evidence>
<keyword evidence="5" id="KW-1133">Transmembrane helix</keyword>
<dbReference type="Gene3D" id="1.10.10.10">
    <property type="entry name" value="Winged helix-like DNA-binding domain superfamily/Winged helix DNA-binding domain"/>
    <property type="match status" value="1"/>
</dbReference>
<comment type="caution">
    <text evidence="7">The sequence shown here is derived from an EMBL/GenBank/DDBJ whole genome shotgun (WGS) entry which is preliminary data.</text>
</comment>
<dbReference type="GO" id="GO:0003700">
    <property type="term" value="F:DNA-binding transcription factor activity"/>
    <property type="evidence" value="ECO:0007669"/>
    <property type="project" value="InterPro"/>
</dbReference>
<evidence type="ECO:0000256" key="3">
    <source>
        <dbReference type="ARBA" id="ARBA00023125"/>
    </source>
</evidence>
<dbReference type="Pfam" id="PF00126">
    <property type="entry name" value="HTH_1"/>
    <property type="match status" value="1"/>
</dbReference>
<dbReference type="InterPro" id="IPR037402">
    <property type="entry name" value="YidZ_PBP2"/>
</dbReference>
<evidence type="ECO:0000313" key="8">
    <source>
        <dbReference type="Proteomes" id="UP000676325"/>
    </source>
</evidence>
<keyword evidence="4" id="KW-0804">Transcription</keyword>
<dbReference type="PANTHER" id="PTHR30118:SF15">
    <property type="entry name" value="TRANSCRIPTIONAL REGULATORY PROTEIN"/>
    <property type="match status" value="1"/>
</dbReference>
<evidence type="ECO:0000256" key="4">
    <source>
        <dbReference type="ARBA" id="ARBA00023163"/>
    </source>
</evidence>
<gene>
    <name evidence="7" type="ORF">KDK95_26540</name>
</gene>
<feature type="transmembrane region" description="Helical" evidence="5">
    <location>
        <begin position="227"/>
        <end position="246"/>
    </location>
</feature>
<dbReference type="InterPro" id="IPR050389">
    <property type="entry name" value="LysR-type_TF"/>
</dbReference>
<dbReference type="PROSITE" id="PS50931">
    <property type="entry name" value="HTH_LYSR"/>
    <property type="match status" value="1"/>
</dbReference>
<evidence type="ECO:0000256" key="2">
    <source>
        <dbReference type="ARBA" id="ARBA00023015"/>
    </source>
</evidence>
<dbReference type="PRINTS" id="PR00039">
    <property type="entry name" value="HTHLYSR"/>
</dbReference>
<organism evidence="7 8">
    <name type="scientific">Actinospica acidithermotolerans</name>
    <dbReference type="NCBI Taxonomy" id="2828514"/>
    <lineage>
        <taxon>Bacteria</taxon>
        <taxon>Bacillati</taxon>
        <taxon>Actinomycetota</taxon>
        <taxon>Actinomycetes</taxon>
        <taxon>Catenulisporales</taxon>
        <taxon>Actinospicaceae</taxon>
        <taxon>Actinospica</taxon>
    </lineage>
</organism>
<feature type="domain" description="HTH lysR-type" evidence="6">
    <location>
        <begin position="7"/>
        <end position="64"/>
    </location>
</feature>
<dbReference type="SUPFAM" id="SSF53850">
    <property type="entry name" value="Periplasmic binding protein-like II"/>
    <property type="match status" value="1"/>
</dbReference>